<sequence>MSGLRLPRILSDGAVLQRRKTIHIWGWDEAGSNISVALTEADKESTQNDDILSSGSCICKENGRFDMYLPARESGGPYKLVVSDDKGEEVVVSDVMIGLVWFCSGQSNMELPVIRVKDKYPELLEIADNNKVRTFKITEDSSFEGPLEELRSGSWTCVSKESITSFSATGYFFADHLQKLTGQTVGFINASLGGSRISSWMSRGMLEGYDELLAEADKYSDAEFRKQVMETNMVNGNTWRSNLYESDLGIKEHWDAWDGNEDADNDKWKPFAIPSFFKGTELDGFIGSVWFRRKFDLPVELAGQKARLFLGTIVDNDVVFVNGQRVGDTPYQYPPRKYDIPEGLTREKDNTIVIRVCVETGFGRFTPDKDYKIFNDKCSVRLDSFDDMTESSCDKHWKFRIGARCDMIPPTDFINWKSTGLYNAMTAPCHNFPIDGVCWYQGESNIEDGYDYNALTIRQVEGYRKAWNEENLPFIGVSLPNFTIDSPVTDDWGKFRLTQARLLELPATGLAITMGLGEDNDLHPVTKKPIGERLALWAAHLKYCYNGEYMGPEITSINRVTDQEGRKAFKISLSHSKGLCVVDAGKGTEITDLYIKTKKDRVLAKVILDTDNGGLLVYVEDDAAYEEASEIMYCVDNTYSGGLISNETGIPMGPFLEVIDGNKKGKQSA</sequence>
<dbReference type="KEGG" id="bpb:bpr_I0174"/>
<gene>
    <name evidence="3" type="ordered locus">bpr_I0174</name>
</gene>
<dbReference type="Proteomes" id="UP000001299">
    <property type="component" value="Chromosome 1"/>
</dbReference>
<proteinExistence type="predicted"/>
<dbReference type="AlphaFoldDB" id="E0RW58"/>
<dbReference type="eggNOG" id="COG3250">
    <property type="taxonomic scope" value="Bacteria"/>
</dbReference>
<dbReference type="RefSeq" id="WP_013279583.1">
    <property type="nucleotide sequence ID" value="NC_014387.1"/>
</dbReference>
<reference evidence="3 4" key="1">
    <citation type="journal article" date="2010" name="PLoS ONE">
        <title>The glycobiome of the rumen bacterium Butyrivibrio proteoclasticus B316(T) highlights adaptation to a polysaccharide-rich environment.</title>
        <authorList>
            <person name="Kelly W.J."/>
            <person name="Leahy S.C."/>
            <person name="Altermann E."/>
            <person name="Yeoman C.J."/>
            <person name="Dunne J.C."/>
            <person name="Kong Z."/>
            <person name="Pacheco D.M."/>
            <person name="Li D."/>
            <person name="Noel S.J."/>
            <person name="Moon C.D."/>
            <person name="Cookson A.L."/>
            <person name="Attwood G.T."/>
        </authorList>
    </citation>
    <scope>NUCLEOTIDE SEQUENCE [LARGE SCALE GENOMIC DNA]</scope>
    <source>
        <strain evidence="4">ATCC 51982 / DSM 14932 / B316</strain>
    </source>
</reference>
<dbReference type="GO" id="GO:0005975">
    <property type="term" value="P:carbohydrate metabolic process"/>
    <property type="evidence" value="ECO:0007669"/>
    <property type="project" value="InterPro"/>
</dbReference>
<dbReference type="PANTHER" id="PTHR22901">
    <property type="entry name" value="SIALATE O-ACETYLESTERASE"/>
    <property type="match status" value="1"/>
</dbReference>
<dbReference type="InterPro" id="IPR005181">
    <property type="entry name" value="SASA"/>
</dbReference>
<protein>
    <submittedName>
        <fullName evidence="3">Acetyl-xylan esterase</fullName>
    </submittedName>
</protein>
<feature type="domain" description="Sialate O-acetylesterase" evidence="2">
    <location>
        <begin position="100"/>
        <end position="220"/>
    </location>
</feature>
<dbReference type="GO" id="GO:0001681">
    <property type="term" value="F:sialate O-acetylesterase activity"/>
    <property type="evidence" value="ECO:0007669"/>
    <property type="project" value="InterPro"/>
</dbReference>
<keyword evidence="4" id="KW-1185">Reference proteome</keyword>
<dbReference type="Gene3D" id="3.40.50.1110">
    <property type="entry name" value="SGNH hydrolase"/>
    <property type="match status" value="2"/>
</dbReference>
<name>E0RW58_BUTPB</name>
<accession>E0RW58</accession>
<evidence type="ECO:0000313" key="3">
    <source>
        <dbReference type="EMBL" id="ADL32924.1"/>
    </source>
</evidence>
<dbReference type="HOGENOM" id="CLU_015150_2_0_9"/>
<feature type="domain" description="Sialate O-acetylesterase" evidence="2">
    <location>
        <begin position="416"/>
        <end position="534"/>
    </location>
</feature>
<evidence type="ECO:0000259" key="2">
    <source>
        <dbReference type="Pfam" id="PF03629"/>
    </source>
</evidence>
<dbReference type="PANTHER" id="PTHR22901:SF0">
    <property type="entry name" value="SIALATE O-ACETYLESTERASE"/>
    <property type="match status" value="1"/>
</dbReference>
<dbReference type="SUPFAM" id="SSF49785">
    <property type="entry name" value="Galactose-binding domain-like"/>
    <property type="match status" value="1"/>
</dbReference>
<dbReference type="SUPFAM" id="SSF52266">
    <property type="entry name" value="SGNH hydrolase"/>
    <property type="match status" value="1"/>
</dbReference>
<organism evidence="3 4">
    <name type="scientific">Butyrivibrio proteoclasticus (strain ATCC 51982 / DSM 14932 / B316)</name>
    <name type="common">Clostridium proteoclasticum</name>
    <dbReference type="NCBI Taxonomy" id="515622"/>
    <lineage>
        <taxon>Bacteria</taxon>
        <taxon>Bacillati</taxon>
        <taxon>Bacillota</taxon>
        <taxon>Clostridia</taxon>
        <taxon>Lachnospirales</taxon>
        <taxon>Lachnospiraceae</taxon>
        <taxon>Butyrivibrio</taxon>
    </lineage>
</organism>
<dbReference type="EMBL" id="CP001810">
    <property type="protein sequence ID" value="ADL32924.1"/>
    <property type="molecule type" value="Genomic_DNA"/>
</dbReference>
<dbReference type="InterPro" id="IPR039329">
    <property type="entry name" value="SIAE"/>
</dbReference>
<evidence type="ECO:0000313" key="4">
    <source>
        <dbReference type="Proteomes" id="UP000001299"/>
    </source>
</evidence>
<keyword evidence="1" id="KW-0378">Hydrolase</keyword>
<dbReference type="STRING" id="515622.bpr_I0174"/>
<dbReference type="InterPro" id="IPR036514">
    <property type="entry name" value="SGNH_hydro_sf"/>
</dbReference>
<dbReference type="Gene3D" id="2.60.120.260">
    <property type="entry name" value="Galactose-binding domain-like"/>
    <property type="match status" value="1"/>
</dbReference>
<dbReference type="InterPro" id="IPR008979">
    <property type="entry name" value="Galactose-bd-like_sf"/>
</dbReference>
<dbReference type="GO" id="GO:0004553">
    <property type="term" value="F:hydrolase activity, hydrolyzing O-glycosyl compounds"/>
    <property type="evidence" value="ECO:0007669"/>
    <property type="project" value="InterPro"/>
</dbReference>
<evidence type="ECO:0000256" key="1">
    <source>
        <dbReference type="ARBA" id="ARBA00022801"/>
    </source>
</evidence>
<dbReference type="Pfam" id="PF03629">
    <property type="entry name" value="SASA"/>
    <property type="match status" value="2"/>
</dbReference>